<feature type="chain" id="PRO_5042294419" evidence="2">
    <location>
        <begin position="25"/>
        <end position="74"/>
    </location>
</feature>
<feature type="compositionally biased region" description="Polar residues" evidence="1">
    <location>
        <begin position="37"/>
        <end position="49"/>
    </location>
</feature>
<dbReference type="AlphaFoldDB" id="A0AAD5CCJ4"/>
<gene>
    <name evidence="3" type="ORF">M8C21_001015</name>
</gene>
<dbReference type="Proteomes" id="UP001206925">
    <property type="component" value="Unassembled WGS sequence"/>
</dbReference>
<protein>
    <submittedName>
        <fullName evidence="3">Uncharacterized protein</fullName>
    </submittedName>
</protein>
<dbReference type="EMBL" id="JAMZMK010008619">
    <property type="protein sequence ID" value="KAI7739473.1"/>
    <property type="molecule type" value="Genomic_DNA"/>
</dbReference>
<keyword evidence="4" id="KW-1185">Reference proteome</keyword>
<feature type="compositionally biased region" description="Polar residues" evidence="1">
    <location>
        <begin position="65"/>
        <end position="74"/>
    </location>
</feature>
<sequence length="74" mass="8190">MKKLRILFHLLLICLLLLSSKGYATKSVDFEVQAARYNSNPDNSHGSTPQEEKKVYKQPSGPNPVGNNHPPSGK</sequence>
<organism evidence="3 4">
    <name type="scientific">Ambrosia artemisiifolia</name>
    <name type="common">Common ragweed</name>
    <dbReference type="NCBI Taxonomy" id="4212"/>
    <lineage>
        <taxon>Eukaryota</taxon>
        <taxon>Viridiplantae</taxon>
        <taxon>Streptophyta</taxon>
        <taxon>Embryophyta</taxon>
        <taxon>Tracheophyta</taxon>
        <taxon>Spermatophyta</taxon>
        <taxon>Magnoliopsida</taxon>
        <taxon>eudicotyledons</taxon>
        <taxon>Gunneridae</taxon>
        <taxon>Pentapetalae</taxon>
        <taxon>asterids</taxon>
        <taxon>campanulids</taxon>
        <taxon>Asterales</taxon>
        <taxon>Asteraceae</taxon>
        <taxon>Asteroideae</taxon>
        <taxon>Heliantheae alliance</taxon>
        <taxon>Heliantheae</taxon>
        <taxon>Ambrosia</taxon>
    </lineage>
</organism>
<name>A0AAD5CCJ4_AMBAR</name>
<proteinExistence type="predicted"/>
<feature type="region of interest" description="Disordered" evidence="1">
    <location>
        <begin position="37"/>
        <end position="74"/>
    </location>
</feature>
<evidence type="ECO:0000256" key="1">
    <source>
        <dbReference type="SAM" id="MobiDB-lite"/>
    </source>
</evidence>
<comment type="caution">
    <text evidence="3">The sequence shown here is derived from an EMBL/GenBank/DDBJ whole genome shotgun (WGS) entry which is preliminary data.</text>
</comment>
<reference evidence="3" key="1">
    <citation type="submission" date="2022-06" db="EMBL/GenBank/DDBJ databases">
        <title>Uncovering the hologenomic basis of an extraordinary plant invasion.</title>
        <authorList>
            <person name="Bieker V.C."/>
            <person name="Martin M.D."/>
            <person name="Gilbert T."/>
            <person name="Hodgins K."/>
            <person name="Battlay P."/>
            <person name="Petersen B."/>
            <person name="Wilson J."/>
        </authorList>
    </citation>
    <scope>NUCLEOTIDE SEQUENCE</scope>
    <source>
        <strain evidence="3">AA19_3_7</strain>
        <tissue evidence="3">Leaf</tissue>
    </source>
</reference>
<evidence type="ECO:0000313" key="4">
    <source>
        <dbReference type="Proteomes" id="UP001206925"/>
    </source>
</evidence>
<evidence type="ECO:0000313" key="3">
    <source>
        <dbReference type="EMBL" id="KAI7739473.1"/>
    </source>
</evidence>
<feature type="signal peptide" evidence="2">
    <location>
        <begin position="1"/>
        <end position="24"/>
    </location>
</feature>
<evidence type="ECO:0000256" key="2">
    <source>
        <dbReference type="SAM" id="SignalP"/>
    </source>
</evidence>
<accession>A0AAD5CCJ4</accession>
<keyword evidence="2" id="KW-0732">Signal</keyword>